<accession>A0A4C1UH81</accession>
<gene>
    <name evidence="1" type="ORF">EVAR_94786_1</name>
</gene>
<dbReference type="AlphaFoldDB" id="A0A4C1UH81"/>
<evidence type="ECO:0000313" key="1">
    <source>
        <dbReference type="EMBL" id="GBP25768.1"/>
    </source>
</evidence>
<organism evidence="1 2">
    <name type="scientific">Eumeta variegata</name>
    <name type="common">Bagworm moth</name>
    <name type="synonym">Eumeta japonica</name>
    <dbReference type="NCBI Taxonomy" id="151549"/>
    <lineage>
        <taxon>Eukaryota</taxon>
        <taxon>Metazoa</taxon>
        <taxon>Ecdysozoa</taxon>
        <taxon>Arthropoda</taxon>
        <taxon>Hexapoda</taxon>
        <taxon>Insecta</taxon>
        <taxon>Pterygota</taxon>
        <taxon>Neoptera</taxon>
        <taxon>Endopterygota</taxon>
        <taxon>Lepidoptera</taxon>
        <taxon>Glossata</taxon>
        <taxon>Ditrysia</taxon>
        <taxon>Tineoidea</taxon>
        <taxon>Psychidae</taxon>
        <taxon>Oiketicinae</taxon>
        <taxon>Eumeta</taxon>
    </lineage>
</organism>
<sequence>METRMPCKTWLQVIKAEFTVTIPKPKDSLLEDNKTVTAVWYTNNGLPLVLEKIGEKRLRVTILLHYNIASPQTNQQTTKNSGALGTKLLAHSPFLPDLAPCDLYLFLKVRKRRGRSCGRKASQCGIARGWRRRRPAPGVTHLGMTPEFTLS</sequence>
<comment type="caution">
    <text evidence="1">The sequence shown here is derived from an EMBL/GenBank/DDBJ whole genome shotgun (WGS) entry which is preliminary data.</text>
</comment>
<evidence type="ECO:0000313" key="2">
    <source>
        <dbReference type="Proteomes" id="UP000299102"/>
    </source>
</evidence>
<proteinExistence type="predicted"/>
<dbReference type="Proteomes" id="UP000299102">
    <property type="component" value="Unassembled WGS sequence"/>
</dbReference>
<dbReference type="GO" id="GO:0003676">
    <property type="term" value="F:nucleic acid binding"/>
    <property type="evidence" value="ECO:0007669"/>
    <property type="project" value="InterPro"/>
</dbReference>
<dbReference type="InterPro" id="IPR036397">
    <property type="entry name" value="RNaseH_sf"/>
</dbReference>
<dbReference type="OrthoDB" id="8369365at2759"/>
<protein>
    <submittedName>
        <fullName evidence="1">Uncharacterized protein</fullName>
    </submittedName>
</protein>
<keyword evidence="2" id="KW-1185">Reference proteome</keyword>
<dbReference type="Gene3D" id="3.30.420.10">
    <property type="entry name" value="Ribonuclease H-like superfamily/Ribonuclease H"/>
    <property type="match status" value="1"/>
</dbReference>
<dbReference type="EMBL" id="BGZK01000172">
    <property type="protein sequence ID" value="GBP25768.1"/>
    <property type="molecule type" value="Genomic_DNA"/>
</dbReference>
<reference evidence="1 2" key="1">
    <citation type="journal article" date="2019" name="Commun. Biol.">
        <title>The bagworm genome reveals a unique fibroin gene that provides high tensile strength.</title>
        <authorList>
            <person name="Kono N."/>
            <person name="Nakamura H."/>
            <person name="Ohtoshi R."/>
            <person name="Tomita M."/>
            <person name="Numata K."/>
            <person name="Arakawa K."/>
        </authorList>
    </citation>
    <scope>NUCLEOTIDE SEQUENCE [LARGE SCALE GENOMIC DNA]</scope>
</reference>
<name>A0A4C1UH81_EUMVA</name>